<reference evidence="1" key="1">
    <citation type="journal article" date="2020" name="Nature">
        <title>Giant virus diversity and host interactions through global metagenomics.</title>
        <authorList>
            <person name="Schulz F."/>
            <person name="Roux S."/>
            <person name="Paez-Espino D."/>
            <person name="Jungbluth S."/>
            <person name="Walsh D.A."/>
            <person name="Denef V.J."/>
            <person name="McMahon K.D."/>
            <person name="Konstantinidis K.T."/>
            <person name="Eloe-Fadrosh E.A."/>
            <person name="Kyrpides N.C."/>
            <person name="Woyke T."/>
        </authorList>
    </citation>
    <scope>NUCLEOTIDE SEQUENCE</scope>
    <source>
        <strain evidence="1">GVMAG-M-3300017989-17</strain>
    </source>
</reference>
<proteinExistence type="predicted"/>
<dbReference type="EMBL" id="MN739204">
    <property type="protein sequence ID" value="QHS93427.1"/>
    <property type="molecule type" value="Genomic_DNA"/>
</dbReference>
<name>A0A6C0BM11_9ZZZZ</name>
<protein>
    <submittedName>
        <fullName evidence="1">Uncharacterized protein</fullName>
    </submittedName>
</protein>
<sequence length="170" mass="19524">MTPVLKLVLLVGCMADNQDWGESLIRYRRVSRAVDRYITQELLQRVLMVIHVTYEKDEFLPLALRRRCFLPRPMTMHYHSEAFIANIHRSPKTPVNTVFFTVVADGEFLIDTALCKDDNLVANPCALSDSHLMVRVEATDEKIKIVGTLFDMNQDGCRKCMRLNEGCECT</sequence>
<accession>A0A6C0BM11</accession>
<dbReference type="AlphaFoldDB" id="A0A6C0BM11"/>
<evidence type="ECO:0000313" key="1">
    <source>
        <dbReference type="EMBL" id="QHS93427.1"/>
    </source>
</evidence>
<organism evidence="1">
    <name type="scientific">viral metagenome</name>
    <dbReference type="NCBI Taxonomy" id="1070528"/>
    <lineage>
        <taxon>unclassified sequences</taxon>
        <taxon>metagenomes</taxon>
        <taxon>organismal metagenomes</taxon>
    </lineage>
</organism>